<organism evidence="3 4">
    <name type="scientific">Longibacter salinarum</name>
    <dbReference type="NCBI Taxonomy" id="1850348"/>
    <lineage>
        <taxon>Bacteria</taxon>
        <taxon>Pseudomonadati</taxon>
        <taxon>Rhodothermota</taxon>
        <taxon>Rhodothermia</taxon>
        <taxon>Rhodothermales</taxon>
        <taxon>Salisaetaceae</taxon>
        <taxon>Longibacter</taxon>
    </lineage>
</organism>
<dbReference type="NCBIfam" id="TIGR01428">
    <property type="entry name" value="HAD_type_II"/>
    <property type="match status" value="1"/>
</dbReference>
<dbReference type="InterPro" id="IPR006328">
    <property type="entry name" value="2-HAD"/>
</dbReference>
<evidence type="ECO:0000256" key="1">
    <source>
        <dbReference type="ARBA" id="ARBA00008106"/>
    </source>
</evidence>
<sequence length="232" mass="25192">MRRSIVMILVFDVNETLLDLSGLDDVFGDVFSLPDADGRSVREDWFTELLHQALVTTVTGPFVDFGTLAKSAMRVTAFRQNHELSEAHVEAVMQAVRTLPPHEDVVPALDRLAEASIPLVALSNGTPDALDAQLRNAGLTDRFDRIVSAQASGRLKPAAEPYLWVAEHLGVEPDELWMVAAHAWDTTGALRAGLRAAFVRRPGKHIAPVDSKPDVAGDTLVDVAEQLANVAE</sequence>
<dbReference type="NCBIfam" id="TIGR01493">
    <property type="entry name" value="HAD-SF-IA-v2"/>
    <property type="match status" value="1"/>
</dbReference>
<comment type="caution">
    <text evidence="3">The sequence shown here is derived from an EMBL/GenBank/DDBJ whole genome shotgun (WGS) entry which is preliminary data.</text>
</comment>
<dbReference type="InterPro" id="IPR051540">
    <property type="entry name" value="S-2-haloacid_dehalogenase"/>
</dbReference>
<dbReference type="InterPro" id="IPR023214">
    <property type="entry name" value="HAD_sf"/>
</dbReference>
<dbReference type="SFLD" id="SFLDS00003">
    <property type="entry name" value="Haloacid_Dehalogenase"/>
    <property type="match status" value="1"/>
</dbReference>
<accession>A0A2A8CZ44</accession>
<gene>
    <name evidence="3" type="ORF">CRI94_07375</name>
</gene>
<dbReference type="AlphaFoldDB" id="A0A2A8CZ44"/>
<dbReference type="Pfam" id="PF00702">
    <property type="entry name" value="Hydrolase"/>
    <property type="match status" value="1"/>
</dbReference>
<dbReference type="Proteomes" id="UP000220102">
    <property type="component" value="Unassembled WGS sequence"/>
</dbReference>
<dbReference type="RefSeq" id="WP_098075035.1">
    <property type="nucleotide sequence ID" value="NZ_PDEQ01000003.1"/>
</dbReference>
<dbReference type="SUPFAM" id="SSF56784">
    <property type="entry name" value="HAD-like"/>
    <property type="match status" value="1"/>
</dbReference>
<dbReference type="PRINTS" id="PR00413">
    <property type="entry name" value="HADHALOGNASE"/>
</dbReference>
<comment type="similarity">
    <text evidence="1">Belongs to the HAD-like hydrolase superfamily. S-2-haloalkanoic acid dehalogenase family.</text>
</comment>
<proteinExistence type="inferred from homology"/>
<dbReference type="SFLD" id="SFLDG01129">
    <property type="entry name" value="C1.5:_HAD__Beta-PGM__Phosphata"/>
    <property type="match status" value="1"/>
</dbReference>
<evidence type="ECO:0000256" key="2">
    <source>
        <dbReference type="ARBA" id="ARBA00022801"/>
    </source>
</evidence>
<dbReference type="Gene3D" id="3.40.50.1000">
    <property type="entry name" value="HAD superfamily/HAD-like"/>
    <property type="match status" value="1"/>
</dbReference>
<keyword evidence="4" id="KW-1185">Reference proteome</keyword>
<dbReference type="PANTHER" id="PTHR43316">
    <property type="entry name" value="HYDROLASE, HALOACID DELAHOGENASE-RELATED"/>
    <property type="match status" value="1"/>
</dbReference>
<dbReference type="InterPro" id="IPR023198">
    <property type="entry name" value="PGP-like_dom2"/>
</dbReference>
<name>A0A2A8CZ44_9BACT</name>
<reference evidence="3 4" key="1">
    <citation type="submission" date="2017-10" db="EMBL/GenBank/DDBJ databases">
        <title>Draft genome of Longibacter Salinarum.</title>
        <authorList>
            <person name="Goh K.M."/>
            <person name="Shamsir M.S."/>
            <person name="Lim S.W."/>
        </authorList>
    </citation>
    <scope>NUCLEOTIDE SEQUENCE [LARGE SCALE GENOMIC DNA]</scope>
    <source>
        <strain evidence="3 4">KCTC 52045</strain>
    </source>
</reference>
<evidence type="ECO:0000313" key="3">
    <source>
        <dbReference type="EMBL" id="PEN13871.1"/>
    </source>
</evidence>
<protein>
    <submittedName>
        <fullName evidence="3">Haloacid dehalogenase type II</fullName>
    </submittedName>
</protein>
<dbReference type="Gene3D" id="1.10.150.240">
    <property type="entry name" value="Putative phosphatase, domain 2"/>
    <property type="match status" value="1"/>
</dbReference>
<dbReference type="OrthoDB" id="264363at2"/>
<dbReference type="CDD" id="cd02588">
    <property type="entry name" value="HAD_L2-DEX"/>
    <property type="match status" value="1"/>
</dbReference>
<dbReference type="EMBL" id="PDEQ01000003">
    <property type="protein sequence ID" value="PEN13871.1"/>
    <property type="molecule type" value="Genomic_DNA"/>
</dbReference>
<dbReference type="PANTHER" id="PTHR43316:SF3">
    <property type="entry name" value="HALOACID DEHALOGENASE, TYPE II (AFU_ORTHOLOGUE AFUA_2G07750)-RELATED"/>
    <property type="match status" value="1"/>
</dbReference>
<dbReference type="GO" id="GO:0019120">
    <property type="term" value="F:hydrolase activity, acting on acid halide bonds, in C-halide compounds"/>
    <property type="evidence" value="ECO:0007669"/>
    <property type="project" value="InterPro"/>
</dbReference>
<keyword evidence="2" id="KW-0378">Hydrolase</keyword>
<evidence type="ECO:0000313" key="4">
    <source>
        <dbReference type="Proteomes" id="UP000220102"/>
    </source>
</evidence>
<dbReference type="InterPro" id="IPR036412">
    <property type="entry name" value="HAD-like_sf"/>
</dbReference>
<dbReference type="InterPro" id="IPR006439">
    <property type="entry name" value="HAD-SF_hydro_IA"/>
</dbReference>